<name>A0A2X2D2K5_PSELU</name>
<protein>
    <submittedName>
        <fullName evidence="3">Putative lipoprotein</fullName>
    </submittedName>
</protein>
<dbReference type="AlphaFoldDB" id="A0A2X2D2K5"/>
<feature type="signal peptide" evidence="1">
    <location>
        <begin position="1"/>
        <end position="23"/>
    </location>
</feature>
<dbReference type="Proteomes" id="UP000250443">
    <property type="component" value="Unassembled WGS sequence"/>
</dbReference>
<dbReference type="RefSeq" id="WP_010796649.1">
    <property type="nucleotide sequence ID" value="NZ_CP069262.1"/>
</dbReference>
<evidence type="ECO:0000313" key="3">
    <source>
        <dbReference type="EMBL" id="SPZ13193.1"/>
    </source>
</evidence>
<feature type="chain" id="PRO_5016013424" evidence="1">
    <location>
        <begin position="24"/>
        <end position="143"/>
    </location>
</feature>
<proteinExistence type="predicted"/>
<sequence>MRYRIAGLLGLVLSVGITPTTSAETPVTILGKTFGSLDCLSVQDLDKKFACNAGGLSNGKGCKSLANPALREQCHDQKFIPQGYVSSKPKLAISLDNASLHETVNEQITQPVSSSKAIKAIPLMDDESALSEVERILNLHTLR</sequence>
<organism evidence="3 4">
    <name type="scientific">Pseudomonas luteola</name>
    <dbReference type="NCBI Taxonomy" id="47886"/>
    <lineage>
        <taxon>Bacteria</taxon>
        <taxon>Pseudomonadati</taxon>
        <taxon>Pseudomonadota</taxon>
        <taxon>Gammaproteobacteria</taxon>
        <taxon>Pseudomonadales</taxon>
        <taxon>Pseudomonadaceae</taxon>
        <taxon>Pseudomonas</taxon>
    </lineage>
</organism>
<accession>A0A2X2D2K5</accession>
<reference evidence="3 4" key="1">
    <citation type="submission" date="2018-06" db="EMBL/GenBank/DDBJ databases">
        <authorList>
            <consortium name="Pathogen Informatics"/>
            <person name="Doyle S."/>
        </authorList>
    </citation>
    <scope>NUCLEOTIDE SEQUENCE [LARGE SCALE GENOMIC DNA]</scope>
    <source>
        <strain evidence="3 4">NCTC11842</strain>
    </source>
</reference>
<evidence type="ECO:0000313" key="2">
    <source>
        <dbReference type="EMBL" id="MBF8642151.1"/>
    </source>
</evidence>
<dbReference type="EMBL" id="UAUF01000014">
    <property type="protein sequence ID" value="SPZ13193.1"/>
    <property type="molecule type" value="Genomic_DNA"/>
</dbReference>
<keyword evidence="1" id="KW-0732">Signal</keyword>
<dbReference type="Proteomes" id="UP000626180">
    <property type="component" value="Unassembled WGS sequence"/>
</dbReference>
<keyword evidence="5" id="KW-1185">Reference proteome</keyword>
<evidence type="ECO:0000313" key="4">
    <source>
        <dbReference type="Proteomes" id="UP000250443"/>
    </source>
</evidence>
<evidence type="ECO:0000256" key="1">
    <source>
        <dbReference type="SAM" id="SignalP"/>
    </source>
</evidence>
<keyword evidence="3" id="KW-0449">Lipoprotein</keyword>
<dbReference type="EMBL" id="JADMCD010000008">
    <property type="protein sequence ID" value="MBF8642151.1"/>
    <property type="molecule type" value="Genomic_DNA"/>
</dbReference>
<reference evidence="2 5" key="2">
    <citation type="submission" date="2020-10" db="EMBL/GenBank/DDBJ databases">
        <title>Genome sequences of Pseudomonas isolates.</title>
        <authorList>
            <person name="Wessels L."/>
            <person name="Reich F."/>
            <person name="Hammerl J."/>
        </authorList>
    </citation>
    <scope>NUCLEOTIDE SEQUENCE [LARGE SCALE GENOMIC DNA]</scope>
    <source>
        <strain evidence="2 5">20-MO00624-0</strain>
    </source>
</reference>
<gene>
    <name evidence="2" type="ORF">IRZ65_15805</name>
    <name evidence="3" type="ORF">NCTC11842_04914</name>
</gene>
<evidence type="ECO:0000313" key="5">
    <source>
        <dbReference type="Proteomes" id="UP000626180"/>
    </source>
</evidence>